<dbReference type="EMBL" id="FOTS01000040">
    <property type="protein sequence ID" value="SFM09631.1"/>
    <property type="molecule type" value="Genomic_DNA"/>
</dbReference>
<accession>A0A1I4N275</accession>
<name>A0A1I4N275_9FIRM</name>
<evidence type="ECO:0000313" key="1">
    <source>
        <dbReference type="EMBL" id="SFM09631.1"/>
    </source>
</evidence>
<gene>
    <name evidence="1" type="ORF">SAMN04490355_104054</name>
</gene>
<reference evidence="2" key="1">
    <citation type="submission" date="2016-10" db="EMBL/GenBank/DDBJ databases">
        <authorList>
            <person name="Varghese N."/>
            <person name="Submissions S."/>
        </authorList>
    </citation>
    <scope>NUCLEOTIDE SEQUENCE [LARGE SCALE GENOMIC DNA]</scope>
    <source>
        <strain evidence="2">DSM 13327</strain>
    </source>
</reference>
<dbReference type="AlphaFoldDB" id="A0A1I4N275"/>
<dbReference type="STRING" id="1123291.SAMN04490355_104054"/>
<proteinExistence type="predicted"/>
<organism evidence="1 2">
    <name type="scientific">Pelosinus propionicus DSM 13327</name>
    <dbReference type="NCBI Taxonomy" id="1123291"/>
    <lineage>
        <taxon>Bacteria</taxon>
        <taxon>Bacillati</taxon>
        <taxon>Bacillota</taxon>
        <taxon>Negativicutes</taxon>
        <taxon>Selenomonadales</taxon>
        <taxon>Sporomusaceae</taxon>
        <taxon>Pelosinus</taxon>
    </lineage>
</organism>
<dbReference type="RefSeq" id="WP_175490615.1">
    <property type="nucleotide sequence ID" value="NZ_FOTS01000040.1"/>
</dbReference>
<dbReference type="Proteomes" id="UP000199520">
    <property type="component" value="Unassembled WGS sequence"/>
</dbReference>
<protein>
    <submittedName>
        <fullName evidence="1">Uncharacterized protein</fullName>
    </submittedName>
</protein>
<keyword evidence="2" id="KW-1185">Reference proteome</keyword>
<sequence>MNGFVSGYTSSANYCPRCGEIIRTTYGNGKAACECGFVFYIVEDDESDPKDDE</sequence>
<evidence type="ECO:0000313" key="2">
    <source>
        <dbReference type="Proteomes" id="UP000199520"/>
    </source>
</evidence>